<evidence type="ECO:0000313" key="4">
    <source>
        <dbReference type="EMBL" id="VDP24842.1"/>
    </source>
</evidence>
<evidence type="ECO:0000313" key="6">
    <source>
        <dbReference type="WBParaSite" id="HPBE_0002136601-mRNA-1"/>
    </source>
</evidence>
<dbReference type="Gene3D" id="3.30.60.20">
    <property type="match status" value="1"/>
</dbReference>
<dbReference type="CDD" id="cd00029">
    <property type="entry name" value="C1"/>
    <property type="match status" value="1"/>
</dbReference>
<evidence type="ECO:0000259" key="3">
    <source>
        <dbReference type="PROSITE" id="PS50081"/>
    </source>
</evidence>
<feature type="domain" description="Phorbol-ester/DAG-type" evidence="3">
    <location>
        <begin position="171"/>
        <end position="221"/>
    </location>
</feature>
<organism evidence="5 6">
    <name type="scientific">Heligmosomoides polygyrus</name>
    <name type="common">Parasitic roundworm</name>
    <dbReference type="NCBI Taxonomy" id="6339"/>
    <lineage>
        <taxon>Eukaryota</taxon>
        <taxon>Metazoa</taxon>
        <taxon>Ecdysozoa</taxon>
        <taxon>Nematoda</taxon>
        <taxon>Chromadorea</taxon>
        <taxon>Rhabditida</taxon>
        <taxon>Rhabditina</taxon>
        <taxon>Rhabditomorpha</taxon>
        <taxon>Strongyloidea</taxon>
        <taxon>Heligmosomidae</taxon>
        <taxon>Heligmosomoides</taxon>
    </lineage>
</organism>
<gene>
    <name evidence="4" type="ORF">HPBE_LOCUS21365</name>
</gene>
<dbReference type="InterPro" id="IPR002219">
    <property type="entry name" value="PKC_DAG/PE"/>
</dbReference>
<dbReference type="OrthoDB" id="5871589at2759"/>
<name>A0A183GFZ7_HELPZ</name>
<reference evidence="6" key="2">
    <citation type="submission" date="2019-09" db="UniProtKB">
        <authorList>
            <consortium name="WormBaseParasite"/>
        </authorList>
    </citation>
    <scope>IDENTIFICATION</scope>
</reference>
<keyword evidence="2" id="KW-0862">Zinc</keyword>
<dbReference type="Proteomes" id="UP000050761">
    <property type="component" value="Unassembled WGS sequence"/>
</dbReference>
<dbReference type="WBParaSite" id="HPBE_0002136601-mRNA-1">
    <property type="protein sequence ID" value="HPBE_0002136601-mRNA-1"/>
    <property type="gene ID" value="HPBE_0002136601"/>
</dbReference>
<proteinExistence type="predicted"/>
<reference evidence="4 5" key="1">
    <citation type="submission" date="2018-11" db="EMBL/GenBank/DDBJ databases">
        <authorList>
            <consortium name="Pathogen Informatics"/>
        </authorList>
    </citation>
    <scope>NUCLEOTIDE SEQUENCE [LARGE SCALE GENOMIC DNA]</scope>
</reference>
<dbReference type="GO" id="GO:0046872">
    <property type="term" value="F:metal ion binding"/>
    <property type="evidence" value="ECO:0007669"/>
    <property type="project" value="UniProtKB-KW"/>
</dbReference>
<dbReference type="InterPro" id="IPR046349">
    <property type="entry name" value="C1-like_sf"/>
</dbReference>
<evidence type="ECO:0000313" key="5">
    <source>
        <dbReference type="Proteomes" id="UP000050761"/>
    </source>
</evidence>
<keyword evidence="1" id="KW-0479">Metal-binding</keyword>
<dbReference type="SMART" id="SM00109">
    <property type="entry name" value="C1"/>
    <property type="match status" value="1"/>
</dbReference>
<dbReference type="PROSITE" id="PS50081">
    <property type="entry name" value="ZF_DAG_PE_2"/>
    <property type="match status" value="1"/>
</dbReference>
<sequence>METKMLRWTAGVTHMDRIRNDAIRQKFGAARIADKMRETRLRWYGHVLRGKEDSVRKIGLELEVSVSRPRARPKQHWSDALHTDMKVGEEMMFRALENIIGSSSDFDSFDMRTQAIVASLATIIRVVLGPKPSTTPWEKIMERCPQFIMKDRGGKSRKPPNSLKTKAQVKGHMFVVNPVNTVHYCYQCRDAIWGMQPWCYFCGNCDVKVHTQCTSSLTDACYPATQGKHKSKVDSYDSAQERPNQYANFLKPHFFISSFSFTRNCLNHSLTLLHSLIVCEIVGVG</sequence>
<accession>A0A3P8BFS4</accession>
<dbReference type="Pfam" id="PF00130">
    <property type="entry name" value="C1_1"/>
    <property type="match status" value="1"/>
</dbReference>
<dbReference type="EMBL" id="UZAH01032935">
    <property type="protein sequence ID" value="VDP24842.1"/>
    <property type="molecule type" value="Genomic_DNA"/>
</dbReference>
<dbReference type="SUPFAM" id="SSF57889">
    <property type="entry name" value="Cysteine-rich domain"/>
    <property type="match status" value="1"/>
</dbReference>
<evidence type="ECO:0000256" key="2">
    <source>
        <dbReference type="ARBA" id="ARBA00022833"/>
    </source>
</evidence>
<dbReference type="PROSITE" id="PS00479">
    <property type="entry name" value="ZF_DAG_PE_1"/>
    <property type="match status" value="1"/>
</dbReference>
<accession>A0A183GFZ7</accession>
<protein>
    <submittedName>
        <fullName evidence="6">Phorbol-ester/DAG-type domain-containing protein</fullName>
    </submittedName>
</protein>
<dbReference type="AlphaFoldDB" id="A0A183GFZ7"/>
<evidence type="ECO:0000256" key="1">
    <source>
        <dbReference type="ARBA" id="ARBA00022723"/>
    </source>
</evidence>
<keyword evidence="5" id="KW-1185">Reference proteome</keyword>